<dbReference type="Proteomes" id="UP001153076">
    <property type="component" value="Unassembled WGS sequence"/>
</dbReference>
<accession>A0A9Q1JY07</accession>
<protein>
    <submittedName>
        <fullName evidence="1">Uncharacterized protein</fullName>
    </submittedName>
</protein>
<reference evidence="1" key="1">
    <citation type="submission" date="2022-04" db="EMBL/GenBank/DDBJ databases">
        <title>Carnegiea gigantea Genome sequencing and assembly v2.</title>
        <authorList>
            <person name="Copetti D."/>
            <person name="Sanderson M.J."/>
            <person name="Burquez A."/>
            <person name="Wojciechowski M.F."/>
        </authorList>
    </citation>
    <scope>NUCLEOTIDE SEQUENCE</scope>
    <source>
        <strain evidence="1">SGP5-SGP5p</strain>
        <tissue evidence="1">Aerial part</tissue>
    </source>
</reference>
<keyword evidence="2" id="KW-1185">Reference proteome</keyword>
<dbReference type="EMBL" id="JAKOGI010000555">
    <property type="protein sequence ID" value="KAJ8433178.1"/>
    <property type="molecule type" value="Genomic_DNA"/>
</dbReference>
<evidence type="ECO:0000313" key="1">
    <source>
        <dbReference type="EMBL" id="KAJ8433178.1"/>
    </source>
</evidence>
<dbReference type="AlphaFoldDB" id="A0A9Q1JY07"/>
<organism evidence="1 2">
    <name type="scientific">Carnegiea gigantea</name>
    <dbReference type="NCBI Taxonomy" id="171969"/>
    <lineage>
        <taxon>Eukaryota</taxon>
        <taxon>Viridiplantae</taxon>
        <taxon>Streptophyta</taxon>
        <taxon>Embryophyta</taxon>
        <taxon>Tracheophyta</taxon>
        <taxon>Spermatophyta</taxon>
        <taxon>Magnoliopsida</taxon>
        <taxon>eudicotyledons</taxon>
        <taxon>Gunneridae</taxon>
        <taxon>Pentapetalae</taxon>
        <taxon>Caryophyllales</taxon>
        <taxon>Cactineae</taxon>
        <taxon>Cactaceae</taxon>
        <taxon>Cactoideae</taxon>
        <taxon>Echinocereeae</taxon>
        <taxon>Carnegiea</taxon>
    </lineage>
</organism>
<evidence type="ECO:0000313" key="2">
    <source>
        <dbReference type="Proteomes" id="UP001153076"/>
    </source>
</evidence>
<sequence length="167" mass="19708">MRDEEILWWQRAHSDYLKYEDANTRWFHSSANMQRVRNSISCLIDDEGVRHGTDEGITNVITEYFGSLFSSSFELELEDVLDCVPSQVTYDVNESLCKPYIPEEITIDLRHMHPYKAPGPNDMNPFFYLRYVLRLRRLGKLWESDVPSDISSRASKDMYDFIRLNLI</sequence>
<gene>
    <name evidence="1" type="ORF">Cgig2_025569</name>
</gene>
<proteinExistence type="predicted"/>
<dbReference type="OrthoDB" id="1113141at2759"/>
<comment type="caution">
    <text evidence="1">The sequence shown here is derived from an EMBL/GenBank/DDBJ whole genome shotgun (WGS) entry which is preliminary data.</text>
</comment>
<name>A0A9Q1JY07_9CARY</name>